<dbReference type="InterPro" id="IPR014755">
    <property type="entry name" value="Cu-Rt/internalin_Ig-like"/>
</dbReference>
<keyword evidence="1" id="KW-0732">Signal</keyword>
<protein>
    <submittedName>
        <fullName evidence="3">Bacterial Ig-like domain, group 2</fullName>
    </submittedName>
</protein>
<evidence type="ECO:0000256" key="1">
    <source>
        <dbReference type="ARBA" id="ARBA00022729"/>
    </source>
</evidence>
<dbReference type="SMART" id="SM00635">
    <property type="entry name" value="BID_2"/>
    <property type="match status" value="8"/>
</dbReference>
<dbReference type="FunFam" id="2.60.40.1080:FF:000001">
    <property type="entry name" value="Bacterial Ig-like domain, group 2"/>
    <property type="match status" value="7"/>
</dbReference>
<dbReference type="Gene3D" id="2.60.40.1220">
    <property type="match status" value="1"/>
</dbReference>
<dbReference type="InterPro" id="IPR003343">
    <property type="entry name" value="Big_2"/>
</dbReference>
<accession>A0A2P1QT59</accession>
<name>A0A2P1QT59_9LEPT</name>
<organism evidence="3 4">
    <name type="scientific">Leptospira santarosai</name>
    <dbReference type="NCBI Taxonomy" id="28183"/>
    <lineage>
        <taxon>Bacteria</taxon>
        <taxon>Pseudomonadati</taxon>
        <taxon>Spirochaetota</taxon>
        <taxon>Spirochaetia</taxon>
        <taxon>Leptospirales</taxon>
        <taxon>Leptospiraceae</taxon>
        <taxon>Leptospira</taxon>
    </lineage>
</organism>
<sequence length="1631" mass="165142">MKKSFLILTFLFLFLQGCMVWPMLTGGAAGLAAGKKKGSSPFLLPFGSSQSSLKRIEITTTESSIAKGTNTQIQVTAIFEDGTHSDITSSSSLLSSNSSILDCQSSVGTGIEVGTSNITAKYQGQEASTSVQVTNAALVSLQLVAVSSGTLPVGFTREYSLIGIFSDHTTQDLTLNPGATLVSSNPVAAALAPDGKSLTGISYSSTTTLTGSFGGKSVSLPVTTAAVSLVSIQITPVNPAVPIGGNKQFTATGIYSDNSTLDISAQVVWNSSDTSVATLGVSGLASSLTVGTSTISASNGAITSNTQILTVTPAELVSISVTPSNPSIAKGLTRQFTATGTFTDHSTLDITSQVNWTSSNNGVVSISNAVGVEGNSTALTLGAVTITADVGGISGFTNMTVTNATLVSISVTPASPSLPKGLTQQFIATGTYTDSSTQDLTAATVWSSSSVSKATVSNVVGNEGMANALTTGATTIKATHSSGIFGTTTLTITAAVLNSIQVTPTNPSVANGFTKQFTATGTYSDSSTQDLSLVATWASSSGGIALISNAAGSEGLATSLATGTTNITASYNSIVSPASTLTVTPAVLISIAVTPGAPSKGKGLTQQFTATGTYSDSSTSNLTNAVTWSSSDSTVASISNAAGTQGKANALEVGTSNIQAVFGGVTSNASTFTVTSASLVSISVSPANPSVPKGLTQQFTATGTYSDASTQIITDSVTWSSSATGFATISNALGSQGFATTTNVGATTITATDGSISGTSALTVTAASLVSISVSPTNPTIDSTTTKQFFAMGTYTDASTQDVTTAVTWSSSNASATVSNAAGSEGLATGVAAGTPSIQATLNGIVGSTTLTVNTIDLTPPTVLSVISLAARTIRVTFSEPVNVAQATTVANYKIANSATLSSTALCSNNADFTGNAQTGTFTISSIAGSGSIYTITLSNDQVSGAPYTLLVNKAGIADLATTPNALGCPNSADFIGQEKIKVSSAVCNGLKEVTVAFSKSLLSGTAVGGAECTSAVECAKRYKIIGVSAVGNITNAKILDGTVCGGAPADPTKVCLTHSLDQSGGQYTILAANKKDGDGFDNLAWGALQNQSADEDLQTSPKDRTSFIGCGTAPVNFADGPIAVDPFGDASSFGYITNYNNKIYIGPNGGGNQAVRFNYDGTAPESVSFSFPGVGGGNRNTAVSRDGGIPVPRHVTIGHTGCTGNNADQVTGCGPDNEDGRGVFTAGTLGGIPHLLIAGARSATNFNFIYYTSDTDAGLDFTSIDTGGITGGQAMGASALSILNDRIYGGFAKKSASASFNSPDFGKISFNTADGVPQGGHCTVGSACAASTNTNGAYFNISRMPFFGGGNAGLDNSSPNWARLVGVDSIFPFNGRIYAANGGNNAVGHNGTIIRSNNGNPTACTGVNTCDDWTEIGPRTNAKWHNGATYFSLELTKTYDLIPADRAFAQFAEFNGNLYVTRTLCNTAEAVAGFKGATASIAGCTNGTFNNRKPQLWKCDPTDGGADALNSTTCEANEWSVVGDDGTGLTNFGDANNHSMTMLVTNGSHLYMGFDNGNGVQIWRTKAGITNPGANTTDWEKIGGNGLGDTANNTQIFSGTSANATNGTKYIYVSAGKGGIPMRIFRQQNN</sequence>
<dbReference type="Pfam" id="PF02368">
    <property type="entry name" value="Big_2"/>
    <property type="match status" value="7"/>
</dbReference>
<dbReference type="PROSITE" id="PS51257">
    <property type="entry name" value="PROKAR_LIPOPROTEIN"/>
    <property type="match status" value="1"/>
</dbReference>
<feature type="domain" description="BIG2" evidence="2">
    <location>
        <begin position="496"/>
        <end position="581"/>
    </location>
</feature>
<gene>
    <name evidence="3" type="ORF">XB16_1761</name>
</gene>
<feature type="domain" description="BIG2" evidence="2">
    <location>
        <begin position="768"/>
        <end position="852"/>
    </location>
</feature>
<dbReference type="EMBL" id="CP027843">
    <property type="protein sequence ID" value="AVQ12089.1"/>
    <property type="molecule type" value="Genomic_DNA"/>
</dbReference>
<evidence type="ECO:0000313" key="4">
    <source>
        <dbReference type="Proteomes" id="UP000033961"/>
    </source>
</evidence>
<proteinExistence type="predicted"/>
<feature type="domain" description="BIG2" evidence="2">
    <location>
        <begin position="587"/>
        <end position="672"/>
    </location>
</feature>
<dbReference type="Gene3D" id="2.60.40.1080">
    <property type="match status" value="9"/>
</dbReference>
<feature type="domain" description="BIG2" evidence="2">
    <location>
        <begin position="52"/>
        <end position="132"/>
    </location>
</feature>
<dbReference type="Proteomes" id="UP000033961">
    <property type="component" value="Chromosome I"/>
</dbReference>
<reference evidence="3 4" key="1">
    <citation type="journal article" date="2015" name="Genome Announc.">
        <title>Draft Genome Sequences of Leptospira santarosai Strains U160, U164, and U233, Isolated from Asymptomatic Cattle.</title>
        <authorList>
            <person name="Kremer F.S."/>
            <person name="Eslabao M.R."/>
            <person name="Provisor M."/>
            <person name="Woloski R.D."/>
            <person name="Ramires O.V."/>
            <person name="Moreno L.Z."/>
            <person name="Moreno A.M."/>
            <person name="Hamond C."/>
            <person name="Lilenbaum W."/>
            <person name="Dellagostin O.A."/>
        </authorList>
    </citation>
    <scope>NUCLEOTIDE SEQUENCE [LARGE SCALE GENOMIC DNA]</scope>
    <source>
        <strain evidence="3 4">U160</strain>
    </source>
</reference>
<evidence type="ECO:0000313" key="3">
    <source>
        <dbReference type="EMBL" id="AVQ12089.1"/>
    </source>
</evidence>
<feature type="domain" description="BIG2" evidence="2">
    <location>
        <begin position="405"/>
        <end position="490"/>
    </location>
</feature>
<feature type="domain" description="BIG2" evidence="2">
    <location>
        <begin position="678"/>
        <end position="763"/>
    </location>
</feature>
<feature type="domain" description="BIG2" evidence="2">
    <location>
        <begin position="228"/>
        <end position="309"/>
    </location>
</feature>
<evidence type="ECO:0000259" key="2">
    <source>
        <dbReference type="SMART" id="SM00635"/>
    </source>
</evidence>
<feature type="domain" description="BIG2" evidence="2">
    <location>
        <begin position="315"/>
        <end position="400"/>
    </location>
</feature>